<name>A0A8H6JHM1_9PEZI</name>
<dbReference type="OrthoDB" id="5041117at2759"/>
<accession>A0A8H6JHM1</accession>
<evidence type="ECO:0000313" key="3">
    <source>
        <dbReference type="Proteomes" id="UP000639643"/>
    </source>
</evidence>
<gene>
    <name evidence="2" type="ORF">CMUS01_12984</name>
</gene>
<sequence length="93" mass="11006">MLREENNILSRRQRAKETRLRQGGSLTIAEAEDLQSQREATAQIKEETRQRSGRRPRTKTGQRRYSVYRNTGHNTRTCQFVKETSNEEVSEYF</sequence>
<evidence type="ECO:0000256" key="1">
    <source>
        <dbReference type="SAM" id="MobiDB-lite"/>
    </source>
</evidence>
<protein>
    <submittedName>
        <fullName evidence="2">Transposase</fullName>
    </submittedName>
</protein>
<comment type="caution">
    <text evidence="2">The sequence shown here is derived from an EMBL/GenBank/DDBJ whole genome shotgun (WGS) entry which is preliminary data.</text>
</comment>
<dbReference type="EMBL" id="WIGM01000778">
    <property type="protein sequence ID" value="KAF6812738.1"/>
    <property type="molecule type" value="Genomic_DNA"/>
</dbReference>
<dbReference type="AlphaFoldDB" id="A0A8H6JHM1"/>
<feature type="compositionally biased region" description="Basic residues" evidence="1">
    <location>
        <begin position="51"/>
        <end position="62"/>
    </location>
</feature>
<evidence type="ECO:0000313" key="2">
    <source>
        <dbReference type="EMBL" id="KAF6812738.1"/>
    </source>
</evidence>
<organism evidence="2 3">
    <name type="scientific">Colletotrichum musicola</name>
    <dbReference type="NCBI Taxonomy" id="2175873"/>
    <lineage>
        <taxon>Eukaryota</taxon>
        <taxon>Fungi</taxon>
        <taxon>Dikarya</taxon>
        <taxon>Ascomycota</taxon>
        <taxon>Pezizomycotina</taxon>
        <taxon>Sordariomycetes</taxon>
        <taxon>Hypocreomycetidae</taxon>
        <taxon>Glomerellales</taxon>
        <taxon>Glomerellaceae</taxon>
        <taxon>Colletotrichum</taxon>
        <taxon>Colletotrichum orchidearum species complex</taxon>
    </lineage>
</organism>
<dbReference type="Proteomes" id="UP000639643">
    <property type="component" value="Unassembled WGS sequence"/>
</dbReference>
<reference evidence="2" key="1">
    <citation type="journal article" date="2020" name="Phytopathology">
        <title>Genome Sequence Resources of Colletotrichum truncatum, C. plurivorum, C. musicola, and C. sojae: Four Species Pathogenic to Soybean (Glycine max).</title>
        <authorList>
            <person name="Rogerio F."/>
            <person name="Boufleur T.R."/>
            <person name="Ciampi-Guillardi M."/>
            <person name="Sukno S.A."/>
            <person name="Thon M.R."/>
            <person name="Massola Junior N.S."/>
            <person name="Baroncelli R."/>
        </authorList>
    </citation>
    <scope>NUCLEOTIDE SEQUENCE</scope>
    <source>
        <strain evidence="2">LFN0074</strain>
    </source>
</reference>
<proteinExistence type="predicted"/>
<keyword evidence="3" id="KW-1185">Reference proteome</keyword>
<feature type="region of interest" description="Disordered" evidence="1">
    <location>
        <begin position="1"/>
        <end position="63"/>
    </location>
</feature>